<dbReference type="InterPro" id="IPR015220">
    <property type="entry name" value="Glucodextranase_N"/>
</dbReference>
<feature type="domain" description="Glucodextranase N-terminal" evidence="2">
    <location>
        <begin position="176"/>
        <end position="324"/>
    </location>
</feature>
<dbReference type="GO" id="GO:0030246">
    <property type="term" value="F:carbohydrate binding"/>
    <property type="evidence" value="ECO:0007669"/>
    <property type="project" value="InterPro"/>
</dbReference>
<evidence type="ECO:0000313" key="3">
    <source>
        <dbReference type="EMBL" id="SER78723.1"/>
    </source>
</evidence>
<dbReference type="InterPro" id="IPR011013">
    <property type="entry name" value="Gal_mutarotase_sf_dom"/>
</dbReference>
<protein>
    <submittedName>
        <fullName evidence="3">Glucodextranase, domain N</fullName>
    </submittedName>
</protein>
<gene>
    <name evidence="3" type="ORF">SAMN04489841_4541</name>
</gene>
<reference evidence="4" key="1">
    <citation type="submission" date="2016-10" db="EMBL/GenBank/DDBJ databases">
        <authorList>
            <person name="Varghese N."/>
            <person name="Submissions S."/>
        </authorList>
    </citation>
    <scope>NUCLEOTIDE SEQUENCE [LARGE SCALE GENOMIC DNA]</scope>
    <source>
        <strain evidence="4">DSM 25055</strain>
    </source>
</reference>
<accession>A0A1H9S315</accession>
<dbReference type="GO" id="GO:0005975">
    <property type="term" value="P:carbohydrate metabolic process"/>
    <property type="evidence" value="ECO:0007669"/>
    <property type="project" value="InterPro"/>
</dbReference>
<dbReference type="Pfam" id="PF09137">
    <property type="entry name" value="Glucodextran_N"/>
    <property type="match status" value="1"/>
</dbReference>
<evidence type="ECO:0000313" key="4">
    <source>
        <dbReference type="Proteomes" id="UP000199114"/>
    </source>
</evidence>
<dbReference type="OrthoDB" id="36362at2157"/>
<dbReference type="SUPFAM" id="SSF74650">
    <property type="entry name" value="Galactose mutarotase-like"/>
    <property type="match status" value="1"/>
</dbReference>
<dbReference type="Proteomes" id="UP000199114">
    <property type="component" value="Unassembled WGS sequence"/>
</dbReference>
<dbReference type="InterPro" id="IPR014718">
    <property type="entry name" value="GH-type_carb-bd"/>
</dbReference>
<dbReference type="InterPro" id="IPR006311">
    <property type="entry name" value="TAT_signal"/>
</dbReference>
<evidence type="ECO:0000256" key="1">
    <source>
        <dbReference type="SAM" id="MobiDB-lite"/>
    </source>
</evidence>
<proteinExistence type="predicted"/>
<dbReference type="RefSeq" id="WP_090622213.1">
    <property type="nucleotide sequence ID" value="NZ_FOFD01000008.1"/>
</dbReference>
<dbReference type="PROSITE" id="PS51318">
    <property type="entry name" value="TAT"/>
    <property type="match status" value="1"/>
</dbReference>
<dbReference type="EMBL" id="FOFD01000008">
    <property type="protein sequence ID" value="SER78723.1"/>
    <property type="molecule type" value="Genomic_DNA"/>
</dbReference>
<name>A0A1H9S315_9EURY</name>
<sequence length="324" mass="35463">MTRRFTRRSMLRASVSGVLGAGVVAGANTVSADSGSVTATGPYGGRVTARQHDHRDTTGGVLENIGAIDESLRIADLHTFVWDDGEQNTANLRDDGRNVTVERATDSPEVVIDGWAQIDAFGGRSLYGGTYYVGDVEQRALVVRDRPAVLIDTEISFFWPDEDIYGDDYETAFGDNERTIYTLWNPVLGDGDNEAWVTDRDGYDLVVARDGQWHVAVGHCAGDQRTFDGRRIGRTDGTEKSAWEDVYGEDENDHPDWRDRNGDGWLDSNESNDGPIDVAFGNYIGTADAAGWQVALGFGTTEAAAATNAVTTLERGYETERNQY</sequence>
<keyword evidence="4" id="KW-1185">Reference proteome</keyword>
<dbReference type="Gene3D" id="2.70.98.10">
    <property type="match status" value="1"/>
</dbReference>
<evidence type="ECO:0000259" key="2">
    <source>
        <dbReference type="Pfam" id="PF09137"/>
    </source>
</evidence>
<dbReference type="GO" id="GO:0003824">
    <property type="term" value="F:catalytic activity"/>
    <property type="evidence" value="ECO:0007669"/>
    <property type="project" value="InterPro"/>
</dbReference>
<feature type="region of interest" description="Disordered" evidence="1">
    <location>
        <begin position="248"/>
        <end position="270"/>
    </location>
</feature>
<dbReference type="STRING" id="1186196.SAMN04489841_4541"/>
<dbReference type="AlphaFoldDB" id="A0A1H9S315"/>
<organism evidence="3 4">
    <name type="scientific">Natrinema salaciae</name>
    <dbReference type="NCBI Taxonomy" id="1186196"/>
    <lineage>
        <taxon>Archaea</taxon>
        <taxon>Methanobacteriati</taxon>
        <taxon>Methanobacteriota</taxon>
        <taxon>Stenosarchaea group</taxon>
        <taxon>Halobacteria</taxon>
        <taxon>Halobacteriales</taxon>
        <taxon>Natrialbaceae</taxon>
        <taxon>Natrinema</taxon>
    </lineage>
</organism>